<evidence type="ECO:0000313" key="3">
    <source>
        <dbReference type="WBParaSite" id="ECPE_0001180801-mRNA-1"/>
    </source>
</evidence>
<gene>
    <name evidence="1" type="ORF">ECPE_LOCUS11774</name>
</gene>
<keyword evidence="2" id="KW-1185">Reference proteome</keyword>
<protein>
    <submittedName>
        <fullName evidence="1 3">Uncharacterized protein</fullName>
    </submittedName>
</protein>
<reference evidence="1 2" key="2">
    <citation type="submission" date="2018-11" db="EMBL/GenBank/DDBJ databases">
        <authorList>
            <consortium name="Pathogen Informatics"/>
        </authorList>
    </citation>
    <scope>NUCLEOTIDE SEQUENCE [LARGE SCALE GENOMIC DNA]</scope>
    <source>
        <strain evidence="1 2">Egypt</strain>
    </source>
</reference>
<sequence length="195" mass="21836">MIISSPKTSTLSYILRCAEPELLSLNTSAQIFQVLSNAPGSISDINEVIRVAYSLDETHLEAAALGSLRRHYLAQLMVEESAVLKPDLRPNLPKQYLAKRQLKRPRSRFSSLLQSVLWTTTPHRRITGMSVPFRTALTTRQTTDRLDEDDAQTDLSISDDPKLKNVRQTEILVELKQSIAQVSCCFYCSACIGTP</sequence>
<proteinExistence type="predicted"/>
<reference evidence="3" key="1">
    <citation type="submission" date="2016-06" db="UniProtKB">
        <authorList>
            <consortium name="WormBaseParasite"/>
        </authorList>
    </citation>
    <scope>IDENTIFICATION</scope>
</reference>
<dbReference type="WBParaSite" id="ECPE_0001180801-mRNA-1">
    <property type="protein sequence ID" value="ECPE_0001180801-mRNA-1"/>
    <property type="gene ID" value="ECPE_0001180801"/>
</dbReference>
<evidence type="ECO:0000313" key="2">
    <source>
        <dbReference type="Proteomes" id="UP000272942"/>
    </source>
</evidence>
<evidence type="ECO:0000313" key="1">
    <source>
        <dbReference type="EMBL" id="VDP88939.1"/>
    </source>
</evidence>
<dbReference type="Proteomes" id="UP000272942">
    <property type="component" value="Unassembled WGS sequence"/>
</dbReference>
<organism evidence="3">
    <name type="scientific">Echinostoma caproni</name>
    <dbReference type="NCBI Taxonomy" id="27848"/>
    <lineage>
        <taxon>Eukaryota</taxon>
        <taxon>Metazoa</taxon>
        <taxon>Spiralia</taxon>
        <taxon>Lophotrochozoa</taxon>
        <taxon>Platyhelminthes</taxon>
        <taxon>Trematoda</taxon>
        <taxon>Digenea</taxon>
        <taxon>Plagiorchiida</taxon>
        <taxon>Echinostomata</taxon>
        <taxon>Echinostomatoidea</taxon>
        <taxon>Echinostomatidae</taxon>
        <taxon>Echinostoma</taxon>
    </lineage>
</organism>
<accession>A0A183AXT8</accession>
<dbReference type="AlphaFoldDB" id="A0A183AXT8"/>
<dbReference type="OrthoDB" id="6677355at2759"/>
<name>A0A183AXT8_9TREM</name>
<dbReference type="EMBL" id="UZAN01051492">
    <property type="protein sequence ID" value="VDP88939.1"/>
    <property type="molecule type" value="Genomic_DNA"/>
</dbReference>